<sequence>MKKESRVLFLFSKNNFVVGFLLRKSAFEKVYIGCSGQDFINRIQNDSAFKQTRKVYYLQGSDLPAEFKILNASQVNNAELYNLAYDIIQSLKKLSGEDTCISAQNVEA</sequence>
<name>A0A7C1IFX5_9CREN</name>
<accession>A0A7C1IFX5</accession>
<comment type="caution">
    <text evidence="1">The sequence shown here is derived from an EMBL/GenBank/DDBJ whole genome shotgun (WGS) entry which is preliminary data.</text>
</comment>
<protein>
    <submittedName>
        <fullName evidence="1">Uncharacterized protein</fullName>
    </submittedName>
</protein>
<reference evidence="1" key="1">
    <citation type="journal article" date="2020" name="mSystems">
        <title>Genome- and Community-Level Interaction Insights into Carbon Utilization and Element Cycling Functions of Hydrothermarchaeota in Hydrothermal Sediment.</title>
        <authorList>
            <person name="Zhou Z."/>
            <person name="Liu Y."/>
            <person name="Xu W."/>
            <person name="Pan J."/>
            <person name="Luo Z.H."/>
            <person name="Li M."/>
        </authorList>
    </citation>
    <scope>NUCLEOTIDE SEQUENCE [LARGE SCALE GENOMIC DNA]</scope>
    <source>
        <strain evidence="1">SpSt-123</strain>
    </source>
</reference>
<proteinExistence type="predicted"/>
<gene>
    <name evidence="1" type="ORF">ENO04_04785</name>
</gene>
<organism evidence="1">
    <name type="scientific">Fervidicoccus fontis</name>
    <dbReference type="NCBI Taxonomy" id="683846"/>
    <lineage>
        <taxon>Archaea</taxon>
        <taxon>Thermoproteota</taxon>
        <taxon>Thermoprotei</taxon>
        <taxon>Fervidicoccales</taxon>
        <taxon>Fervidicoccaceae</taxon>
        <taxon>Fervidicoccus</taxon>
    </lineage>
</organism>
<dbReference type="EMBL" id="DSDY01000147">
    <property type="protein sequence ID" value="HDS10911.1"/>
    <property type="molecule type" value="Genomic_DNA"/>
</dbReference>
<dbReference type="AlphaFoldDB" id="A0A7C1IFX5"/>
<evidence type="ECO:0000313" key="1">
    <source>
        <dbReference type="EMBL" id="HDS10911.1"/>
    </source>
</evidence>